<dbReference type="RefSeq" id="WP_066411245.1">
    <property type="nucleotide sequence ID" value="NZ_CP018866.1"/>
</dbReference>
<sequence length="72" mass="8586">MKIQNQDLYHVAVLTQIAEHSPFKALYKEDSLYGDYLVNDNTRLLVLYLNEELLLWHFKFSNHELQSMQSDL</sequence>
<evidence type="ECO:0000313" key="2">
    <source>
        <dbReference type="Proteomes" id="UP000215224"/>
    </source>
</evidence>
<evidence type="ECO:0000313" key="1">
    <source>
        <dbReference type="EMBL" id="AST91060.1"/>
    </source>
</evidence>
<dbReference type="Proteomes" id="UP000215224">
    <property type="component" value="Chromosome"/>
</dbReference>
<organism evidence="1 2">
    <name type="scientific">Sutcliffiella cohnii</name>
    <dbReference type="NCBI Taxonomy" id="33932"/>
    <lineage>
        <taxon>Bacteria</taxon>
        <taxon>Bacillati</taxon>
        <taxon>Bacillota</taxon>
        <taxon>Bacilli</taxon>
        <taxon>Bacillales</taxon>
        <taxon>Bacillaceae</taxon>
        <taxon>Sutcliffiella</taxon>
    </lineage>
</organism>
<dbReference type="EMBL" id="CP018866">
    <property type="protein sequence ID" value="AST91060.1"/>
    <property type="molecule type" value="Genomic_DNA"/>
</dbReference>
<accession>A0A223KNI2</accession>
<proteinExistence type="predicted"/>
<reference evidence="1 2" key="1">
    <citation type="submission" date="2016-12" db="EMBL/GenBank/DDBJ databases">
        <title>The whole genome sequencing and assembly of Bacillus cohnii DSM 6307T strain.</title>
        <authorList>
            <person name="Lee Y.-J."/>
            <person name="Yi H."/>
            <person name="Bahn Y.-S."/>
            <person name="Kim J.F."/>
            <person name="Lee D.-W."/>
        </authorList>
    </citation>
    <scope>NUCLEOTIDE SEQUENCE [LARGE SCALE GENOMIC DNA]</scope>
    <source>
        <strain evidence="1 2">DSM 6307</strain>
    </source>
</reference>
<name>A0A223KNI2_9BACI</name>
<protein>
    <submittedName>
        <fullName evidence="1">Uncharacterized protein</fullName>
    </submittedName>
</protein>
<dbReference type="AlphaFoldDB" id="A0A223KNI2"/>
<keyword evidence="2" id="KW-1185">Reference proteome</keyword>
<gene>
    <name evidence="1" type="ORF">BC6307_07095</name>
</gene>
<dbReference type="KEGG" id="bcoh:BC6307_07095"/>